<proteinExistence type="predicted"/>
<feature type="region of interest" description="Disordered" evidence="7">
    <location>
        <begin position="192"/>
        <end position="226"/>
    </location>
</feature>
<dbReference type="RefSeq" id="XP_024946700.1">
    <property type="nucleotide sequence ID" value="XM_025090932.1"/>
</dbReference>
<evidence type="ECO:0000256" key="4">
    <source>
        <dbReference type="ARBA" id="ARBA00023163"/>
    </source>
</evidence>
<sequence length="523" mass="60129">MSTSNPMENEKKRLRNQFSKEERSQLLMIMKEYSLLLDDKNLSILSRKEIWEAIETRFNKGGHFARTSAQLKKYWQNYKYHNKRTRIIQRDNPKSLSPITKRVIQIMAEVDPEEWGQYGIVAGLTPSKSLNASVESQTVRLKSKITKTNNQDISSNVILSSSEIFENSVTVSLICPENSGNLKNTSGTVIPGQPIISTPKNNENSENLTKFEKTQKSSSRSPGREKMKKIENLEIKCNSSCQVATVECANDFSKDFEKKKKAQELREFLEKFSSLEASARRRVLQEVNEIVESMEVPEADSETGSKDRNWEKIKNFNPIKEAARNSPREDIMAMQLILKDLRSMESQKKDGNTEEIDRCIFKCHKENSNEVSINSLTDAEVKETGGCKDIKAESVEWQRKFNAEIDNTNQSVSSEAFGQDNDGKDIAEAGRQNLVSRNSIKLLGDTKQHDAKYELDHRLELQKLETEESRLKLKVSELAIREIRLRIQSLEEERKRERELHALRLAEVSRRTYLECHQFTGTH</sequence>
<evidence type="ECO:0000256" key="6">
    <source>
        <dbReference type="SAM" id="Coils"/>
    </source>
</evidence>
<evidence type="ECO:0000313" key="9">
    <source>
        <dbReference type="Proteomes" id="UP000694920"/>
    </source>
</evidence>
<dbReference type="Pfam" id="PF13873">
    <property type="entry name" value="Myb_DNA-bind_5"/>
    <property type="match status" value="1"/>
</dbReference>
<evidence type="ECO:0000313" key="11">
    <source>
        <dbReference type="RefSeq" id="XP_024946700.1"/>
    </source>
</evidence>
<dbReference type="Proteomes" id="UP000694920">
    <property type="component" value="Unplaced"/>
</dbReference>
<dbReference type="PROSITE" id="PS50090">
    <property type="entry name" value="MYB_LIKE"/>
    <property type="match status" value="1"/>
</dbReference>
<dbReference type="InterPro" id="IPR001005">
    <property type="entry name" value="SANT/Myb"/>
</dbReference>
<keyword evidence="3" id="KW-0805">Transcription regulation</keyword>
<dbReference type="RefSeq" id="XP_015607326.1">
    <property type="nucleotide sequence ID" value="XM_015751840.2"/>
</dbReference>
<evidence type="ECO:0000256" key="2">
    <source>
        <dbReference type="ARBA" id="ARBA00016807"/>
    </source>
</evidence>
<evidence type="ECO:0000256" key="1">
    <source>
        <dbReference type="ARBA" id="ARBA00011764"/>
    </source>
</evidence>
<feature type="domain" description="Myb-like" evidence="8">
    <location>
        <begin position="10"/>
        <end position="79"/>
    </location>
</feature>
<reference evidence="10 11" key="1">
    <citation type="submission" date="2025-04" db="UniProtKB">
        <authorList>
            <consortium name="RefSeq"/>
        </authorList>
    </citation>
    <scope>IDENTIFICATION</scope>
</reference>
<keyword evidence="6" id="KW-0175">Coiled coil</keyword>
<keyword evidence="9" id="KW-1185">Reference proteome</keyword>
<evidence type="ECO:0000256" key="3">
    <source>
        <dbReference type="ARBA" id="ARBA00023015"/>
    </source>
</evidence>
<feature type="compositionally biased region" description="Polar residues" evidence="7">
    <location>
        <begin position="195"/>
        <end position="208"/>
    </location>
</feature>
<comment type="function">
    <text evidence="5">Involved in transvection phenomena (= synapsis-dependent gene expression), where the synaptic pairing of chromosomes carrying genes with which zeste interacts influences the expression of these genes. Zeste binds to DNA and stimulates transcription from a nearby promoter.</text>
</comment>
<feature type="coiled-coil region" evidence="6">
    <location>
        <begin position="461"/>
        <end position="500"/>
    </location>
</feature>
<name>A0AAJ7FTD2_CEPCN</name>
<evidence type="ECO:0000313" key="10">
    <source>
        <dbReference type="RefSeq" id="XP_015607326.1"/>
    </source>
</evidence>
<dbReference type="KEGG" id="ccin:107273531"/>
<evidence type="ECO:0000256" key="7">
    <source>
        <dbReference type="SAM" id="MobiDB-lite"/>
    </source>
</evidence>
<dbReference type="AlphaFoldDB" id="A0AAJ7FTD2"/>
<comment type="subunit">
    <text evidence="1">Self-associates forming complexes of several hundred monomers.</text>
</comment>
<gene>
    <name evidence="10 11" type="primary">LOC107273531</name>
</gene>
<evidence type="ECO:0000256" key="5">
    <source>
        <dbReference type="ARBA" id="ARBA00025466"/>
    </source>
</evidence>
<dbReference type="GeneID" id="107273531"/>
<keyword evidence="4" id="KW-0804">Transcription</keyword>
<protein>
    <recommendedName>
        <fullName evidence="2">Regulatory protein zeste</fullName>
    </recommendedName>
</protein>
<organism evidence="9 10">
    <name type="scientific">Cephus cinctus</name>
    <name type="common">Wheat stem sawfly</name>
    <dbReference type="NCBI Taxonomy" id="211228"/>
    <lineage>
        <taxon>Eukaryota</taxon>
        <taxon>Metazoa</taxon>
        <taxon>Ecdysozoa</taxon>
        <taxon>Arthropoda</taxon>
        <taxon>Hexapoda</taxon>
        <taxon>Insecta</taxon>
        <taxon>Pterygota</taxon>
        <taxon>Neoptera</taxon>
        <taxon>Endopterygota</taxon>
        <taxon>Hymenoptera</taxon>
        <taxon>Cephoidea</taxon>
        <taxon>Cephidae</taxon>
        <taxon>Cephus</taxon>
    </lineage>
</organism>
<accession>A0AAJ7FTD2</accession>
<evidence type="ECO:0000259" key="8">
    <source>
        <dbReference type="PROSITE" id="PS50090"/>
    </source>
</evidence>
<dbReference type="InterPro" id="IPR028002">
    <property type="entry name" value="Myb_DNA-bind_5"/>
</dbReference>